<evidence type="ECO:0008006" key="2">
    <source>
        <dbReference type="Google" id="ProtNLM"/>
    </source>
</evidence>
<sequence>MPAFDVLKNGDFRTLWAVKVVNEVSRRMELLALGYLVLRMTDSPFQVGLIAVFLNLPRPFFSLFAG</sequence>
<protein>
    <recommendedName>
        <fullName evidence="2">Major facilitator superfamily (MFS) profile domain-containing protein</fullName>
    </recommendedName>
</protein>
<accession>A0A381RRP6</accession>
<evidence type="ECO:0000313" key="1">
    <source>
        <dbReference type="EMBL" id="SUZ94556.1"/>
    </source>
</evidence>
<name>A0A381RRP6_9ZZZZ</name>
<gene>
    <name evidence="1" type="ORF">METZ01_LOCUS47410</name>
</gene>
<feature type="non-terminal residue" evidence="1">
    <location>
        <position position="66"/>
    </location>
</feature>
<dbReference type="EMBL" id="UINC01002245">
    <property type="protein sequence ID" value="SUZ94556.1"/>
    <property type="molecule type" value="Genomic_DNA"/>
</dbReference>
<reference evidence="1" key="1">
    <citation type="submission" date="2018-05" db="EMBL/GenBank/DDBJ databases">
        <authorList>
            <person name="Lanie J.A."/>
            <person name="Ng W.-L."/>
            <person name="Kazmierczak K.M."/>
            <person name="Andrzejewski T.M."/>
            <person name="Davidsen T.M."/>
            <person name="Wayne K.J."/>
            <person name="Tettelin H."/>
            <person name="Glass J.I."/>
            <person name="Rusch D."/>
            <person name="Podicherti R."/>
            <person name="Tsui H.-C.T."/>
            <person name="Winkler M.E."/>
        </authorList>
    </citation>
    <scope>NUCLEOTIDE SEQUENCE</scope>
</reference>
<dbReference type="AlphaFoldDB" id="A0A381RRP6"/>
<proteinExistence type="predicted"/>
<organism evidence="1">
    <name type="scientific">marine metagenome</name>
    <dbReference type="NCBI Taxonomy" id="408172"/>
    <lineage>
        <taxon>unclassified sequences</taxon>
        <taxon>metagenomes</taxon>
        <taxon>ecological metagenomes</taxon>
    </lineage>
</organism>